<reference evidence="2" key="1">
    <citation type="submission" date="2019-10" db="EMBL/GenBank/DDBJ databases">
        <title>Description of Paenibacillus glebae sp. nov.</title>
        <authorList>
            <person name="Carlier A."/>
            <person name="Qi S."/>
        </authorList>
    </citation>
    <scope>NUCLEOTIDE SEQUENCE</scope>
    <source>
        <strain evidence="2">LMG 31456</strain>
    </source>
</reference>
<proteinExistence type="predicted"/>
<dbReference type="InterPro" id="IPR038158">
    <property type="entry name" value="H-NOX_domain_sf"/>
</dbReference>
<dbReference type="SUPFAM" id="SSF111126">
    <property type="entry name" value="Ligand-binding domain in the NO signalling and Golgi transport"/>
    <property type="match status" value="1"/>
</dbReference>
<keyword evidence="3" id="KW-1185">Reference proteome</keyword>
<dbReference type="InterPro" id="IPR011644">
    <property type="entry name" value="Heme_NO-bd"/>
</dbReference>
<dbReference type="RefSeq" id="WP_171652873.1">
    <property type="nucleotide sequence ID" value="NZ_WHOD01000062.1"/>
</dbReference>
<dbReference type="Gene3D" id="3.90.1520.10">
    <property type="entry name" value="H-NOX domain"/>
    <property type="match status" value="1"/>
</dbReference>
<dbReference type="InterPro" id="IPR024096">
    <property type="entry name" value="NO_sig/Golgi_transp_ligand-bd"/>
</dbReference>
<gene>
    <name evidence="2" type="ORF">GC093_15730</name>
</gene>
<dbReference type="Pfam" id="PF07700">
    <property type="entry name" value="HNOB"/>
    <property type="match status" value="1"/>
</dbReference>
<name>A0A972JZJ9_9BACL</name>
<dbReference type="GO" id="GO:0020037">
    <property type="term" value="F:heme binding"/>
    <property type="evidence" value="ECO:0007669"/>
    <property type="project" value="InterPro"/>
</dbReference>
<protein>
    <recommendedName>
        <fullName evidence="1">Heme NO-binding domain-containing protein</fullName>
    </recommendedName>
</protein>
<accession>A0A972JZJ9</accession>
<evidence type="ECO:0000259" key="1">
    <source>
        <dbReference type="Pfam" id="PF07700"/>
    </source>
</evidence>
<dbReference type="EMBL" id="WHOD01000062">
    <property type="protein sequence ID" value="NOU94659.1"/>
    <property type="molecule type" value="Genomic_DNA"/>
</dbReference>
<dbReference type="AlphaFoldDB" id="A0A972JZJ9"/>
<comment type="caution">
    <text evidence="2">The sequence shown here is derived from an EMBL/GenBank/DDBJ whole genome shotgun (WGS) entry which is preliminary data.</text>
</comment>
<sequence length="183" mass="20424">MKGIVFTAFIEMVESKFSLQIADQIIEASNLPSGGSYTAVGTYDHNEIIRLVVQLSGQTGIPVADLVRAFGEYLFGQLVELYPQFVDSELTIFEFLQKIDGYIHVEVRKLYPDAELPGFECDTSIPRTLKMIYRSSRPFADLAEGLILGCISHYGENVDVKREDFTDSTGAATLFILTHQESI</sequence>
<dbReference type="Proteomes" id="UP000641588">
    <property type="component" value="Unassembled WGS sequence"/>
</dbReference>
<organism evidence="2 3">
    <name type="scientific">Paenibacillus foliorum</name>
    <dbReference type="NCBI Taxonomy" id="2654974"/>
    <lineage>
        <taxon>Bacteria</taxon>
        <taxon>Bacillati</taxon>
        <taxon>Bacillota</taxon>
        <taxon>Bacilli</taxon>
        <taxon>Bacillales</taxon>
        <taxon>Paenibacillaceae</taxon>
        <taxon>Paenibacillus</taxon>
    </lineage>
</organism>
<evidence type="ECO:0000313" key="3">
    <source>
        <dbReference type="Proteomes" id="UP000641588"/>
    </source>
</evidence>
<feature type="domain" description="Heme NO-binding" evidence="1">
    <location>
        <begin position="2"/>
        <end position="161"/>
    </location>
</feature>
<evidence type="ECO:0000313" key="2">
    <source>
        <dbReference type="EMBL" id="NOU94659.1"/>
    </source>
</evidence>